<evidence type="ECO:0000313" key="4">
    <source>
        <dbReference type="RefSeq" id="XP_035672081.1"/>
    </source>
</evidence>
<feature type="domain" description="C2" evidence="2">
    <location>
        <begin position="1"/>
        <end position="109"/>
    </location>
</feature>
<feature type="compositionally biased region" description="Low complexity" evidence="1">
    <location>
        <begin position="866"/>
        <end position="885"/>
    </location>
</feature>
<feature type="region of interest" description="Disordered" evidence="1">
    <location>
        <begin position="831"/>
        <end position="885"/>
    </location>
</feature>
<evidence type="ECO:0000313" key="3">
    <source>
        <dbReference type="Proteomes" id="UP000001554"/>
    </source>
</evidence>
<feature type="compositionally biased region" description="Polar residues" evidence="1">
    <location>
        <begin position="1066"/>
        <end position="1080"/>
    </location>
</feature>
<dbReference type="GO" id="GO:0005509">
    <property type="term" value="F:calcium ion binding"/>
    <property type="evidence" value="ECO:0000318"/>
    <property type="project" value="GO_Central"/>
</dbReference>
<dbReference type="Pfam" id="PF23025">
    <property type="entry name" value="YbjQ_2"/>
    <property type="match status" value="3"/>
</dbReference>
<dbReference type="InterPro" id="IPR056430">
    <property type="entry name" value="C2CD5_YbjQ-like_dom"/>
</dbReference>
<dbReference type="GO" id="GO:0005886">
    <property type="term" value="C:plasma membrane"/>
    <property type="evidence" value="ECO:0000318"/>
    <property type="project" value="GO_Central"/>
</dbReference>
<dbReference type="Pfam" id="PF23128">
    <property type="entry name" value="YbjQ_4"/>
    <property type="match status" value="1"/>
</dbReference>
<dbReference type="Pfam" id="PF00168">
    <property type="entry name" value="C2"/>
    <property type="match status" value="1"/>
</dbReference>
<reference evidence="3" key="1">
    <citation type="journal article" date="2020" name="Nat. Ecol. Evol.">
        <title>Deeply conserved synteny resolves early events in vertebrate evolution.</title>
        <authorList>
            <person name="Simakov O."/>
            <person name="Marletaz F."/>
            <person name="Yue J.X."/>
            <person name="O'Connell B."/>
            <person name="Jenkins J."/>
            <person name="Brandt A."/>
            <person name="Calef R."/>
            <person name="Tung C.H."/>
            <person name="Huang T.K."/>
            <person name="Schmutz J."/>
            <person name="Satoh N."/>
            <person name="Yu J.K."/>
            <person name="Putnam N.H."/>
            <person name="Green R.E."/>
            <person name="Rokhsar D.S."/>
        </authorList>
    </citation>
    <scope>NUCLEOTIDE SEQUENCE [LARGE SCALE GENOMIC DNA]</scope>
    <source>
        <strain evidence="3">S238N-H82</strain>
    </source>
</reference>
<dbReference type="GO" id="GO:0031340">
    <property type="term" value="P:positive regulation of vesicle fusion"/>
    <property type="evidence" value="ECO:0000318"/>
    <property type="project" value="GO_Central"/>
</dbReference>
<dbReference type="InterPro" id="IPR038983">
    <property type="entry name" value="C2CD5"/>
</dbReference>
<dbReference type="InterPro" id="IPR057815">
    <property type="entry name" value="C2CD5_C"/>
</dbReference>
<dbReference type="Pfam" id="PF23028">
    <property type="entry name" value="YbjQ_3"/>
    <property type="match status" value="1"/>
</dbReference>
<dbReference type="InterPro" id="IPR035892">
    <property type="entry name" value="C2_domain_sf"/>
</dbReference>
<dbReference type="AlphaFoldDB" id="A0A9J7MM22"/>
<dbReference type="PANTHER" id="PTHR37412">
    <property type="entry name" value="C2 DOMAIN-CONTAINING PROTEIN 5"/>
    <property type="match status" value="1"/>
</dbReference>
<keyword evidence="3" id="KW-1185">Reference proteome</keyword>
<feature type="compositionally biased region" description="Gly residues" evidence="1">
    <location>
        <begin position="478"/>
        <end position="487"/>
    </location>
</feature>
<dbReference type="GO" id="GO:0065002">
    <property type="term" value="P:intracellular protein transmembrane transport"/>
    <property type="evidence" value="ECO:0000318"/>
    <property type="project" value="GO_Central"/>
</dbReference>
<dbReference type="InterPro" id="IPR037785">
    <property type="entry name" value="C2_C2CD5"/>
</dbReference>
<dbReference type="InterPro" id="IPR056431">
    <property type="entry name" value="C2CD5_YbjQ-rel_dom"/>
</dbReference>
<dbReference type="SMART" id="SM00239">
    <property type="entry name" value="C2"/>
    <property type="match status" value="1"/>
</dbReference>
<dbReference type="GO" id="GO:0072659">
    <property type="term" value="P:protein localization to plasma membrane"/>
    <property type="evidence" value="ECO:0000318"/>
    <property type="project" value="GO_Central"/>
</dbReference>
<dbReference type="SUPFAM" id="SSF49562">
    <property type="entry name" value="C2 domain (Calcium/lipid-binding domain, CaLB)"/>
    <property type="match status" value="1"/>
</dbReference>
<dbReference type="KEGG" id="bfo:118413045"/>
<proteinExistence type="predicted"/>
<sequence length="1240" mass="136020">MPGKLKVRIVAGRDLPIMDRASDLTDAFVEVKFGATNYKTDVQKKSLNPQWNSDWFKFEVDDEDLQDEPLQIRVLDHDTYSAHDVIGKVYIDIDPLLSKDSASVMQGWFPIYDTMHGIRGSVYVVVKVDLFIDTNRFRQSSCGVQFFCSPSIPYGMYPVAILGFVEELVVNDDPEYQWIDKIRTPRASNEARQSLFSKLSGELQRKIGLKVLEMGGNAVIGYRQCFDLEGESGIVVRAIGTAAHLARLQPPPVSPHQSPPVIKDAVKEAPVPEEGTAPPPSPTKLFSSPLPKDVVPPIGPAERVRRQSSDSDLSTTPKVKTSPLHFYGTFICNLLHHVFIIYIHAVEDTESHVFTPPPKLTLTIPPPPDNYTLPPDVFVTAPSPPDAHPSAPNTAPLRRTPSPPAAVGRQHSQPVTQKERTTRSATPPLPAAHRRVSAPYSYLSGSPPLVSARRKESLSSSFRLYRTESSESDISTGGSVGSSGSSGGKATIIQKLMSQQPSLDVMEYPFFTLRSFQPGYLQSLGGVVSARSVKLLDRIHNPDEPETRDAWWIELRQEIRSHAHALGCNAVVGYSESTSICDELIVLSAAGTAALLNLRPEEAILNKDTSLRQSGMLTCSLDRRDFEGLQQAQKDTSAGSGYGPTLLERSFAVRRSLLHGQPGTSDEGAMSCSPCHIPYDRINTPFPITLENCAVCRHGKVPDVLFTTIEPPGDLPVTGHGCLIQARVCRGKRKLQGEANAAAVSDVLPFMEYELHRQLMHKLKAKSMNSLFGLNVEISVGETLIIGIATATAAFLSALPPPGPLKITGKNGSEQKVAAMQKRVQDMQAKNRDIYDLQHLSTTEPPDVPKEEEEKDLPDMTDQMPSSPGCHSNHSHSSSGSDLSELDLSAGKKEVFVVEIDDAEDEDIVSLMLDSPEPEGFQSCNTELPPGVQVLTSNVQTFTTVMTYSDSQALAQHSRYLTNIFDNILKTLYFKLRMMVPCCLSDVRFNVAIPEDNEMQVTVTAAAVGLQESPPSGSEAPPHTRRRQKDSNIQETSEKQDIDRFPESSESDREDMMFVMDGDPESTPQSSTPTKLTPTQHIPGPRTYKQEGRSQLTPHGIQLSPLSYVPGGRVERYLGHVNMFFIRESTSVREHGGMNGVVHKFLLEVQAILRAHVSALGGNALLSYTVSQVVLLDSPHRNQGQCLLNVSGDAACVVYYGDQVMPVSVPFPLAVLADKSPIARFSPKEAKRKVPLMTDL</sequence>
<feature type="region of interest" description="Disordered" evidence="1">
    <location>
        <begin position="1009"/>
        <end position="1092"/>
    </location>
</feature>
<dbReference type="GO" id="GO:0010828">
    <property type="term" value="P:positive regulation of D-glucose transmembrane transport"/>
    <property type="evidence" value="ECO:0000318"/>
    <property type="project" value="GO_Central"/>
</dbReference>
<feature type="region of interest" description="Disordered" evidence="1">
    <location>
        <begin position="268"/>
        <end position="319"/>
    </location>
</feature>
<dbReference type="Proteomes" id="UP000001554">
    <property type="component" value="Chromosome 4"/>
</dbReference>
<dbReference type="CDD" id="cd08688">
    <property type="entry name" value="C2_KIAA0528-like"/>
    <property type="match status" value="1"/>
</dbReference>
<dbReference type="RefSeq" id="XP_035672081.1">
    <property type="nucleotide sequence ID" value="XM_035816188.1"/>
</dbReference>
<dbReference type="PROSITE" id="PS50004">
    <property type="entry name" value="C2"/>
    <property type="match status" value="1"/>
</dbReference>
<dbReference type="Gene3D" id="2.60.40.150">
    <property type="entry name" value="C2 domain"/>
    <property type="match status" value="1"/>
</dbReference>
<protein>
    <submittedName>
        <fullName evidence="4">C2 domain-containing protein 5-like</fullName>
    </submittedName>
</protein>
<feature type="compositionally biased region" description="Basic and acidic residues" evidence="1">
    <location>
        <begin position="1029"/>
        <end position="1056"/>
    </location>
</feature>
<dbReference type="GeneID" id="118413045"/>
<dbReference type="OMA" id="TMFYLES"/>
<evidence type="ECO:0000256" key="1">
    <source>
        <dbReference type="SAM" id="MobiDB-lite"/>
    </source>
</evidence>
<dbReference type="PANTHER" id="PTHR37412:SF2">
    <property type="entry name" value="C2 DOMAIN-CONTAINING PROTEIN 5"/>
    <property type="match status" value="1"/>
</dbReference>
<name>A0A9J7MM22_BRAFL</name>
<dbReference type="OrthoDB" id="419768at2759"/>
<dbReference type="GO" id="GO:0090314">
    <property type="term" value="P:positive regulation of protein targeting to membrane"/>
    <property type="evidence" value="ECO:0000318"/>
    <property type="project" value="GO_Central"/>
</dbReference>
<evidence type="ECO:0000259" key="2">
    <source>
        <dbReference type="PROSITE" id="PS50004"/>
    </source>
</evidence>
<organism evidence="3 4">
    <name type="scientific">Branchiostoma floridae</name>
    <name type="common">Florida lancelet</name>
    <name type="synonym">Amphioxus</name>
    <dbReference type="NCBI Taxonomy" id="7739"/>
    <lineage>
        <taxon>Eukaryota</taxon>
        <taxon>Metazoa</taxon>
        <taxon>Chordata</taxon>
        <taxon>Cephalochordata</taxon>
        <taxon>Leptocardii</taxon>
        <taxon>Amphioxiformes</taxon>
        <taxon>Branchiostomatidae</taxon>
        <taxon>Branchiostoma</taxon>
    </lineage>
</organism>
<accession>A0A9J7MM22</accession>
<gene>
    <name evidence="4" type="primary">LOC118413045</name>
</gene>
<dbReference type="InterPro" id="IPR000008">
    <property type="entry name" value="C2_dom"/>
</dbReference>
<feature type="region of interest" description="Disordered" evidence="1">
    <location>
        <begin position="365"/>
        <end position="488"/>
    </location>
</feature>
<reference evidence="4" key="2">
    <citation type="submission" date="2025-08" db="UniProtKB">
        <authorList>
            <consortium name="RefSeq"/>
        </authorList>
    </citation>
    <scope>IDENTIFICATION</scope>
    <source>
        <strain evidence="4">S238N-H82</strain>
        <tissue evidence="4">Testes</tissue>
    </source>
</reference>
<dbReference type="GO" id="GO:0005544">
    <property type="term" value="F:calcium-dependent phospholipid binding"/>
    <property type="evidence" value="ECO:0000318"/>
    <property type="project" value="GO_Central"/>
</dbReference>
<feature type="compositionally biased region" description="Polar residues" evidence="1">
    <location>
        <begin position="310"/>
        <end position="319"/>
    </location>
</feature>